<accession>A0A7V3PUB2</accession>
<dbReference type="PANTHER" id="PTHR33823:SF4">
    <property type="entry name" value="GENERAL STRESS PROTEIN 16O"/>
    <property type="match status" value="1"/>
</dbReference>
<evidence type="ECO:0000259" key="6">
    <source>
        <dbReference type="Pfam" id="PF01258"/>
    </source>
</evidence>
<comment type="caution">
    <text evidence="7">The sequence shown here is derived from an EMBL/GenBank/DDBJ whole genome shotgun (WGS) entry which is preliminary data.</text>
</comment>
<dbReference type="InterPro" id="IPR020458">
    <property type="entry name" value="Znf_DskA_TraR_CS"/>
</dbReference>
<dbReference type="SUPFAM" id="SSF109635">
    <property type="entry name" value="DnaK suppressor protein DksA, alpha-hairpin domain"/>
    <property type="match status" value="1"/>
</dbReference>
<dbReference type="EMBL" id="DTMZ01000138">
    <property type="protein sequence ID" value="HGD13555.1"/>
    <property type="molecule type" value="Genomic_DNA"/>
</dbReference>
<evidence type="ECO:0000313" key="7">
    <source>
        <dbReference type="EMBL" id="HGD13555.1"/>
    </source>
</evidence>
<dbReference type="PRINTS" id="PR00618">
    <property type="entry name" value="DKSAZNFINGER"/>
</dbReference>
<gene>
    <name evidence="7" type="ORF">ENX16_05720</name>
</gene>
<dbReference type="PROSITE" id="PS51128">
    <property type="entry name" value="ZF_DKSA_2"/>
    <property type="match status" value="1"/>
</dbReference>
<dbReference type="InterPro" id="IPR000962">
    <property type="entry name" value="Znf_DskA_TraR"/>
</dbReference>
<feature type="domain" description="Zinc finger DksA/TraR C4-type" evidence="6">
    <location>
        <begin position="54"/>
        <end position="86"/>
    </location>
</feature>
<dbReference type="PANTHER" id="PTHR33823">
    <property type="entry name" value="RNA POLYMERASE-BINDING TRANSCRIPTION FACTOR DKSA-RELATED"/>
    <property type="match status" value="1"/>
</dbReference>
<evidence type="ECO:0000256" key="2">
    <source>
        <dbReference type="ARBA" id="ARBA00022771"/>
    </source>
</evidence>
<keyword evidence="1" id="KW-0479">Metal-binding</keyword>
<feature type="region of interest" description="Disordered" evidence="5">
    <location>
        <begin position="1"/>
        <end position="24"/>
    </location>
</feature>
<sequence length="89" mass="9828">MDTPAAAGDLSSHRTHVADQGTENYQREFASQLKSIESSSLREIDDALARIANGTYGICESCGEPIPLARLEVIPYARRCMKCQKEKKV</sequence>
<dbReference type="SUPFAM" id="SSF57716">
    <property type="entry name" value="Glucocorticoid receptor-like (DNA-binding domain)"/>
    <property type="match status" value="1"/>
</dbReference>
<dbReference type="InterPro" id="IPR020460">
    <property type="entry name" value="Znf_C4-type_bac"/>
</dbReference>
<reference evidence="7" key="1">
    <citation type="journal article" date="2020" name="mSystems">
        <title>Genome- and Community-Level Interaction Insights into Carbon Utilization and Element Cycling Functions of Hydrothermarchaeota in Hydrothermal Sediment.</title>
        <authorList>
            <person name="Zhou Z."/>
            <person name="Liu Y."/>
            <person name="Xu W."/>
            <person name="Pan J."/>
            <person name="Luo Z.H."/>
            <person name="Li M."/>
        </authorList>
    </citation>
    <scope>NUCLEOTIDE SEQUENCE [LARGE SCALE GENOMIC DNA]</scope>
    <source>
        <strain evidence="7">SpSt-914</strain>
    </source>
</reference>
<evidence type="ECO:0000256" key="3">
    <source>
        <dbReference type="ARBA" id="ARBA00022833"/>
    </source>
</evidence>
<keyword evidence="3" id="KW-0862">Zinc</keyword>
<feature type="zinc finger region" description="dksA C4-type" evidence="4">
    <location>
        <begin position="59"/>
        <end position="83"/>
    </location>
</feature>
<evidence type="ECO:0000256" key="4">
    <source>
        <dbReference type="PROSITE-ProRule" id="PRU00510"/>
    </source>
</evidence>
<organism evidence="7">
    <name type="scientific">candidate division WOR-3 bacterium</name>
    <dbReference type="NCBI Taxonomy" id="2052148"/>
    <lineage>
        <taxon>Bacteria</taxon>
        <taxon>Bacteria division WOR-3</taxon>
    </lineage>
</organism>
<keyword evidence="2" id="KW-0863">Zinc-finger</keyword>
<evidence type="ECO:0000256" key="1">
    <source>
        <dbReference type="ARBA" id="ARBA00022723"/>
    </source>
</evidence>
<dbReference type="InterPro" id="IPR037187">
    <property type="entry name" value="DnaK_N"/>
</dbReference>
<evidence type="ECO:0000256" key="5">
    <source>
        <dbReference type="SAM" id="MobiDB-lite"/>
    </source>
</evidence>
<dbReference type="PROSITE" id="PS01102">
    <property type="entry name" value="ZF_DKSA_1"/>
    <property type="match status" value="1"/>
</dbReference>
<dbReference type="Pfam" id="PF01258">
    <property type="entry name" value="zf-dskA_traR"/>
    <property type="match status" value="1"/>
</dbReference>
<proteinExistence type="predicted"/>
<dbReference type="GO" id="GO:0008270">
    <property type="term" value="F:zinc ion binding"/>
    <property type="evidence" value="ECO:0007669"/>
    <property type="project" value="UniProtKB-KW"/>
</dbReference>
<name>A0A7V3PUB2_UNCW3</name>
<dbReference type="AlphaFoldDB" id="A0A7V3PUB2"/>
<protein>
    <recommendedName>
        <fullName evidence="6">Zinc finger DksA/TraR C4-type domain-containing protein</fullName>
    </recommendedName>
</protein>
<dbReference type="Gene3D" id="1.20.120.910">
    <property type="entry name" value="DksA, coiled-coil domain"/>
    <property type="match status" value="1"/>
</dbReference>